<reference evidence="3" key="1">
    <citation type="journal article" date="2022" name="bioRxiv">
        <title>Sequencing and chromosome-scale assembly of the giantPleurodeles waltlgenome.</title>
        <authorList>
            <person name="Brown T."/>
            <person name="Elewa A."/>
            <person name="Iarovenko S."/>
            <person name="Subramanian E."/>
            <person name="Araus A.J."/>
            <person name="Petzold A."/>
            <person name="Susuki M."/>
            <person name="Suzuki K.-i.T."/>
            <person name="Hayashi T."/>
            <person name="Toyoda A."/>
            <person name="Oliveira C."/>
            <person name="Osipova E."/>
            <person name="Leigh N.D."/>
            <person name="Simon A."/>
            <person name="Yun M.H."/>
        </authorList>
    </citation>
    <scope>NUCLEOTIDE SEQUENCE</scope>
    <source>
        <strain evidence="3">20211129_DDA</strain>
        <tissue evidence="3">Liver</tissue>
    </source>
</reference>
<evidence type="ECO:0000259" key="2">
    <source>
        <dbReference type="Pfam" id="PF13679"/>
    </source>
</evidence>
<dbReference type="InterPro" id="IPR052220">
    <property type="entry name" value="METTL25"/>
</dbReference>
<organism evidence="3 4">
    <name type="scientific">Pleurodeles waltl</name>
    <name type="common">Iberian ribbed newt</name>
    <dbReference type="NCBI Taxonomy" id="8319"/>
    <lineage>
        <taxon>Eukaryota</taxon>
        <taxon>Metazoa</taxon>
        <taxon>Chordata</taxon>
        <taxon>Craniata</taxon>
        <taxon>Vertebrata</taxon>
        <taxon>Euteleostomi</taxon>
        <taxon>Amphibia</taxon>
        <taxon>Batrachia</taxon>
        <taxon>Caudata</taxon>
        <taxon>Salamandroidea</taxon>
        <taxon>Salamandridae</taxon>
        <taxon>Pleurodelinae</taxon>
        <taxon>Pleurodeles</taxon>
    </lineage>
</organism>
<evidence type="ECO:0000256" key="1">
    <source>
        <dbReference type="SAM" id="MobiDB-lite"/>
    </source>
</evidence>
<feature type="compositionally biased region" description="Polar residues" evidence="1">
    <location>
        <begin position="237"/>
        <end position="249"/>
    </location>
</feature>
<dbReference type="AlphaFoldDB" id="A0AAV7SJS8"/>
<name>A0AAV7SJS8_PLEWA</name>
<feature type="region of interest" description="Disordered" evidence="1">
    <location>
        <begin position="230"/>
        <end position="249"/>
    </location>
</feature>
<dbReference type="Proteomes" id="UP001066276">
    <property type="component" value="Chromosome 4_2"/>
</dbReference>
<accession>A0AAV7SJS8</accession>
<evidence type="ECO:0000313" key="3">
    <source>
        <dbReference type="EMBL" id="KAJ1164300.1"/>
    </source>
</evidence>
<dbReference type="Pfam" id="PF13679">
    <property type="entry name" value="Methyltransf_32"/>
    <property type="match status" value="1"/>
</dbReference>
<dbReference type="Gene3D" id="3.40.50.150">
    <property type="entry name" value="Vaccinia Virus protein VP39"/>
    <property type="match status" value="1"/>
</dbReference>
<evidence type="ECO:0000313" key="4">
    <source>
        <dbReference type="Proteomes" id="UP001066276"/>
    </source>
</evidence>
<feature type="region of interest" description="Disordered" evidence="1">
    <location>
        <begin position="189"/>
        <end position="210"/>
    </location>
</feature>
<gene>
    <name evidence="3" type="ORF">NDU88_004745</name>
</gene>
<comment type="caution">
    <text evidence="3">The sequence shown here is derived from an EMBL/GenBank/DDBJ whole genome shotgun (WGS) entry which is preliminary data.</text>
</comment>
<dbReference type="PANTHER" id="PTHR12496">
    <property type="entry name" value="CGI-41 METHYLTRANSFERASE"/>
    <property type="match status" value="1"/>
</dbReference>
<dbReference type="EMBL" id="JANPWB010000008">
    <property type="protein sequence ID" value="KAJ1164300.1"/>
    <property type="molecule type" value="Genomic_DNA"/>
</dbReference>
<sequence>MERTSVRVKELRDRESVLDNWRAILLEVDVLQEWQTVTTLKNENELLKIFCKASHRLVDLESFLEAAKHHSLPYLGVCTPLGQLLGFLNEEEHNNYDKKITTDEFMNYKKAHEVLVMSQLIDSIANYCGIKQVIDLGSGKGYLSSFLSMHYDLKVYGIDSSSTNTHGATERNRKLKKYWKVYRSRARTDSKSQMSETKKERGALPDNPECKTSINEKLLSSNNIGLGLDQEKPEFSPVNSSSSFTDLKMSDSSELNNQYCTVSDTSKAPTSELSFLNILPFDAVEVVTSPKLCQRVLSEEEREHRKMVNIKAKANRVKESNVYSPLTSYITAETELHDVIADLEDSIMVGLHTCGDLSPNTLRIFVGKPEIKAVCSVGCCYHLLSEEFEIQPEENTVEKWGFPMCQDLKEERWSCGRNARMSACLALDRVAVGQGLPLESLFYRAVLQVIVKECYGNVKSDRRVGKAFSKSSCFLDYCRESLKNLGLDESKLSDSRLIEYYEMYKSRKKELEAFNMVKLRFS</sequence>
<dbReference type="InterPro" id="IPR025714">
    <property type="entry name" value="Methyltranfer_dom"/>
</dbReference>
<feature type="domain" description="Methyltransferase" evidence="2">
    <location>
        <begin position="109"/>
        <end position="386"/>
    </location>
</feature>
<protein>
    <recommendedName>
        <fullName evidence="2">Methyltransferase domain-containing protein</fullName>
    </recommendedName>
</protein>
<dbReference type="PANTHER" id="PTHR12496:SF9">
    <property type="entry name" value="METHYLTRANSFERASE-LIKE PROTEIN 25-RELATED"/>
    <property type="match status" value="1"/>
</dbReference>
<dbReference type="SUPFAM" id="SSF53335">
    <property type="entry name" value="S-adenosyl-L-methionine-dependent methyltransferases"/>
    <property type="match status" value="1"/>
</dbReference>
<dbReference type="InterPro" id="IPR029063">
    <property type="entry name" value="SAM-dependent_MTases_sf"/>
</dbReference>
<keyword evidence="4" id="KW-1185">Reference proteome</keyword>
<feature type="compositionally biased region" description="Basic and acidic residues" evidence="1">
    <location>
        <begin position="189"/>
        <end position="203"/>
    </location>
</feature>
<proteinExistence type="predicted"/>